<evidence type="ECO:0000313" key="3">
    <source>
        <dbReference type="Proteomes" id="UP000510643"/>
    </source>
</evidence>
<sequence length="453" mass="48387">MKKGILFFINLLSILSFGQVGINTSNPQGLFNIDGKLTAETTNPSSGEPTSKHFEDDFIVTKSGATGIGTNPNKYAMLDVSSINKGLLVPRITLNSNTTDLNADGDNDISNQPQGLLVYNIGTALPKGYYFWNGTEWRSIEDTTSVKASASVNCTASTIDPSQNIDGTSPKPILSGSIIKVPYTGGNGGKFVGVTLTSVGNPNITATIADGKLEYGSGYLVFAVQGIPIASQSSPIGISFDLTSFFEANTDITGCKDITVGTQMNADIKIIAVMDYMKFVTDPDTGVKGFTVNATTPDGLYTIKVFMRHSIQNNTATSKNNTYRTDSGTENNVLIRNNTADLKTIMWNYNTEYGGYIGDAGGSLKVPSKTPGGGVGNTWRTLSTSNTGAWADQGIYNASNSGPEHRRYTWIDTTSNTKVAYTAIVMAGMDPTTVQTDVEKLKVYIKIEQVTGL</sequence>
<reference evidence="2 3" key="1">
    <citation type="submission" date="2019-06" db="EMBL/GenBank/DDBJ databases">
        <title>Emergence of pandrug resistant Empedobacter falsenii in China.</title>
        <authorList>
            <person name="Dong N."/>
            <person name="Chen S."/>
            <person name="Zhang R."/>
        </authorList>
    </citation>
    <scope>NUCLEOTIDE SEQUENCE [LARGE SCALE GENOMIC DNA]</scope>
    <source>
        <strain evidence="2 3">1681-1</strain>
    </source>
</reference>
<keyword evidence="1" id="KW-0732">Signal</keyword>
<keyword evidence="3" id="KW-1185">Reference proteome</keyword>
<name>A0A7H9DPV7_9FLAO</name>
<evidence type="ECO:0000256" key="1">
    <source>
        <dbReference type="SAM" id="SignalP"/>
    </source>
</evidence>
<feature type="chain" id="PRO_5028861455" evidence="1">
    <location>
        <begin position="19"/>
        <end position="453"/>
    </location>
</feature>
<organism evidence="2 3">
    <name type="scientific">Empedobacter falsenii</name>
    <dbReference type="NCBI Taxonomy" id="343874"/>
    <lineage>
        <taxon>Bacteria</taxon>
        <taxon>Pseudomonadati</taxon>
        <taxon>Bacteroidota</taxon>
        <taxon>Flavobacteriia</taxon>
        <taxon>Flavobacteriales</taxon>
        <taxon>Weeksellaceae</taxon>
        <taxon>Empedobacter</taxon>
    </lineage>
</organism>
<dbReference type="KEGG" id="efal:FH779_03440"/>
<evidence type="ECO:0000313" key="2">
    <source>
        <dbReference type="EMBL" id="QLL57198.1"/>
    </source>
</evidence>
<dbReference type="RefSeq" id="WP_180906064.1">
    <property type="nucleotide sequence ID" value="NZ_CP040908.1"/>
</dbReference>
<feature type="signal peptide" evidence="1">
    <location>
        <begin position="1"/>
        <end position="18"/>
    </location>
</feature>
<gene>
    <name evidence="2" type="ORF">FH779_03440</name>
</gene>
<dbReference type="AlphaFoldDB" id="A0A7H9DPV7"/>
<dbReference type="GeneID" id="78400491"/>
<accession>A0A7H9DPV7</accession>
<dbReference type="Proteomes" id="UP000510643">
    <property type="component" value="Chromosome"/>
</dbReference>
<dbReference type="EMBL" id="CP040908">
    <property type="protein sequence ID" value="QLL57198.1"/>
    <property type="molecule type" value="Genomic_DNA"/>
</dbReference>
<proteinExistence type="predicted"/>
<protein>
    <submittedName>
        <fullName evidence="2">Uncharacterized protein</fullName>
    </submittedName>
</protein>